<dbReference type="GO" id="GO:0015679">
    <property type="term" value="P:plasma membrane copper ion transport"/>
    <property type="evidence" value="ECO:0007669"/>
    <property type="project" value="TreeGrafter"/>
</dbReference>
<dbReference type="InterPro" id="IPR051909">
    <property type="entry name" value="MFP_Cation_Efflux"/>
</dbReference>
<name>A0A8D4VKJ5_9GAMM</name>
<dbReference type="Pfam" id="PF25975">
    <property type="entry name" value="CzcB_C"/>
    <property type="match status" value="1"/>
</dbReference>
<feature type="domain" description="CzcB-like C-terminal circularly permuted SH3-like" evidence="3">
    <location>
        <begin position="313"/>
        <end position="372"/>
    </location>
</feature>
<accession>A0A8D4VKJ5</accession>
<organism evidence="4 5">
    <name type="scientific">Methylogaea oryzae</name>
    <dbReference type="NCBI Taxonomy" id="1295382"/>
    <lineage>
        <taxon>Bacteria</taxon>
        <taxon>Pseudomonadati</taxon>
        <taxon>Pseudomonadota</taxon>
        <taxon>Gammaproteobacteria</taxon>
        <taxon>Methylococcales</taxon>
        <taxon>Methylococcaceae</taxon>
        <taxon>Methylogaea</taxon>
    </lineage>
</organism>
<evidence type="ECO:0000256" key="1">
    <source>
        <dbReference type="ARBA" id="ARBA00022448"/>
    </source>
</evidence>
<dbReference type="GO" id="GO:0030313">
    <property type="term" value="C:cell envelope"/>
    <property type="evidence" value="ECO:0007669"/>
    <property type="project" value="TreeGrafter"/>
</dbReference>
<evidence type="ECO:0000259" key="2">
    <source>
        <dbReference type="Pfam" id="PF25954"/>
    </source>
</evidence>
<dbReference type="Pfam" id="PF25954">
    <property type="entry name" value="Beta-barrel_RND_2"/>
    <property type="match status" value="1"/>
</dbReference>
<dbReference type="EMBL" id="AP019782">
    <property type="protein sequence ID" value="BBL69455.1"/>
    <property type="molecule type" value="Genomic_DNA"/>
</dbReference>
<dbReference type="PANTHER" id="PTHR30097">
    <property type="entry name" value="CATION EFFLUX SYSTEM PROTEIN CUSB"/>
    <property type="match status" value="1"/>
</dbReference>
<dbReference type="AlphaFoldDB" id="A0A8D4VKJ5"/>
<feature type="domain" description="CusB-like beta-barrel" evidence="2">
    <location>
        <begin position="232"/>
        <end position="304"/>
    </location>
</feature>
<dbReference type="InterPro" id="IPR058792">
    <property type="entry name" value="Beta-barrel_RND_2"/>
</dbReference>
<reference evidence="4" key="1">
    <citation type="submission" date="2019-06" db="EMBL/GenBank/DDBJ databases">
        <title>Complete genome sequence of Methylogaea oryzae strain JCM16910.</title>
        <authorList>
            <person name="Asakawa S."/>
        </authorList>
    </citation>
    <scope>NUCLEOTIDE SEQUENCE</scope>
    <source>
        <strain evidence="4">E10</strain>
    </source>
</reference>
<evidence type="ECO:0008006" key="6">
    <source>
        <dbReference type="Google" id="ProtNLM"/>
    </source>
</evidence>
<dbReference type="PANTHER" id="PTHR30097:SF4">
    <property type="entry name" value="SLR6042 PROTEIN"/>
    <property type="match status" value="1"/>
</dbReference>
<gene>
    <name evidence="4" type="ORF">MoryE10_00610</name>
</gene>
<dbReference type="RefSeq" id="WP_221047859.1">
    <property type="nucleotide sequence ID" value="NZ_AP019782.1"/>
</dbReference>
<proteinExistence type="predicted"/>
<evidence type="ECO:0000313" key="4">
    <source>
        <dbReference type="EMBL" id="BBL69455.1"/>
    </source>
</evidence>
<sequence length="394" mass="41985">MNPRLPIGKDPAHHAIRPKSPVWLLAAGLVAVAIWQLWPSTEDAPADKAKPDAVTLAGPGLIAVQPGSLLEKKLELATVQRERIKTPLLSVTGAVMARLRPGSGAVEDRWQFSSVELSGIYADWQKADTEKEFAAKQLSKTRELTAAQLNSQGKVVERLRKLVATGTEAVRDLSAAEAGLLQTQLEGQKAVFEAESALSQATHSHADLERHLLQAGIDPALLAQVPSGASLVMADVPEVRIALVAAGQACEATFFGLPDQVFRGVVRSLAPALSPERRTLRVFFELNDQDGRLKPGMYAEIGLGTDPREAVLAPSDGVLHITNADYVLTETGAGLWKVTEVQVGERAGDRVEILEGLQGGERMIGTGAILLKPLVVQALLQAKAPPKAQATAQP</sequence>
<evidence type="ECO:0000259" key="3">
    <source>
        <dbReference type="Pfam" id="PF25975"/>
    </source>
</evidence>
<dbReference type="InterPro" id="IPR058649">
    <property type="entry name" value="CzcB_C"/>
</dbReference>
<keyword evidence="5" id="KW-1185">Reference proteome</keyword>
<protein>
    <recommendedName>
        <fullName evidence="6">RND efflux pump membrane fusion protein barrel-sandwich domain-containing protein</fullName>
    </recommendedName>
</protein>
<evidence type="ECO:0000313" key="5">
    <source>
        <dbReference type="Proteomes" id="UP000824988"/>
    </source>
</evidence>
<dbReference type="GO" id="GO:0060003">
    <property type="term" value="P:copper ion export"/>
    <property type="evidence" value="ECO:0007669"/>
    <property type="project" value="TreeGrafter"/>
</dbReference>
<keyword evidence="1" id="KW-0813">Transport</keyword>
<dbReference type="Proteomes" id="UP000824988">
    <property type="component" value="Chromosome"/>
</dbReference>
<dbReference type="KEGG" id="moz:MoryE10_00610"/>